<dbReference type="EMBL" id="BJCF01000023">
    <property type="protein sequence ID" value="GCL42597.1"/>
    <property type="molecule type" value="Genomic_DNA"/>
</dbReference>
<protein>
    <submittedName>
        <fullName evidence="4">Type I restriction-modification system M subunit</fullName>
    </submittedName>
</protein>
<evidence type="ECO:0000256" key="2">
    <source>
        <dbReference type="ARBA" id="ARBA00022747"/>
    </source>
</evidence>
<feature type="domain" description="N6 adenine-specific DNA methyltransferase N-terminal" evidence="3">
    <location>
        <begin position="41"/>
        <end position="72"/>
    </location>
</feature>
<reference evidence="5" key="1">
    <citation type="submission" date="2019-02" db="EMBL/GenBank/DDBJ databases">
        <title>Draft genome sequence of Dolichospermum planctonicum NIES-80.</title>
        <authorList>
            <person name="Yamaguchi H."/>
            <person name="Suzuki S."/>
            <person name="Kawachi M."/>
        </authorList>
    </citation>
    <scope>NUCLEOTIDE SEQUENCE [LARGE SCALE GENOMIC DNA]</scope>
    <source>
        <strain evidence="5">NIES-80</strain>
    </source>
</reference>
<comment type="caution">
    <text evidence="4">The sequence shown here is derived from an EMBL/GenBank/DDBJ whole genome shotgun (WGS) entry which is preliminary data.</text>
</comment>
<name>A0A480AC96_9CYAN</name>
<evidence type="ECO:0000256" key="1">
    <source>
        <dbReference type="ARBA" id="ARBA00006594"/>
    </source>
</evidence>
<proteinExistence type="inferred from homology"/>
<organism evidence="4 5">
    <name type="scientific">Dolichospermum planctonicum</name>
    <dbReference type="NCBI Taxonomy" id="136072"/>
    <lineage>
        <taxon>Bacteria</taxon>
        <taxon>Bacillati</taxon>
        <taxon>Cyanobacteriota</taxon>
        <taxon>Cyanophyceae</taxon>
        <taxon>Nostocales</taxon>
        <taxon>Aphanizomenonaceae</taxon>
        <taxon>Dolichospermum</taxon>
    </lineage>
</organism>
<sequence length="75" mass="8619">MVGNLLTIANLMKHWDSKCNTNSINMVAITENSHHQDLIGFIWAIADKLRGPYRPPQYGRVMLPLIVLRRLYSVL</sequence>
<gene>
    <name evidence="4" type="ORF">NIES80_23030</name>
</gene>
<dbReference type="GO" id="GO:0009307">
    <property type="term" value="P:DNA restriction-modification system"/>
    <property type="evidence" value="ECO:0007669"/>
    <property type="project" value="UniProtKB-KW"/>
</dbReference>
<dbReference type="Pfam" id="PF12161">
    <property type="entry name" value="HsdM_N"/>
    <property type="match status" value="1"/>
</dbReference>
<keyword evidence="2" id="KW-0680">Restriction system</keyword>
<dbReference type="AlphaFoldDB" id="A0A480AC96"/>
<evidence type="ECO:0000259" key="3">
    <source>
        <dbReference type="Pfam" id="PF12161"/>
    </source>
</evidence>
<comment type="similarity">
    <text evidence="1">Belongs to the N(4)/N(6)-methyltransferase family.</text>
</comment>
<dbReference type="Gene3D" id="1.20.1260.30">
    <property type="match status" value="1"/>
</dbReference>
<dbReference type="InterPro" id="IPR022749">
    <property type="entry name" value="D12N6_MeTrfase_N"/>
</dbReference>
<evidence type="ECO:0000313" key="4">
    <source>
        <dbReference type="EMBL" id="GCL42597.1"/>
    </source>
</evidence>
<accession>A0A480AC96</accession>
<evidence type="ECO:0000313" key="5">
    <source>
        <dbReference type="Proteomes" id="UP000299367"/>
    </source>
</evidence>
<dbReference type="InterPro" id="IPR038333">
    <property type="entry name" value="T1MK-like_N_sf"/>
</dbReference>
<dbReference type="Proteomes" id="UP000299367">
    <property type="component" value="Unassembled WGS sequence"/>
</dbReference>